<evidence type="ECO:0000256" key="2">
    <source>
        <dbReference type="ARBA" id="ARBA00022475"/>
    </source>
</evidence>
<dbReference type="Gene3D" id="6.10.340.10">
    <property type="match status" value="1"/>
</dbReference>
<evidence type="ECO:0000256" key="8">
    <source>
        <dbReference type="ARBA" id="ARBA00023224"/>
    </source>
</evidence>
<feature type="coiled-coil region" evidence="11">
    <location>
        <begin position="422"/>
        <end position="459"/>
    </location>
</feature>
<dbReference type="GO" id="GO:0005886">
    <property type="term" value="C:plasma membrane"/>
    <property type="evidence" value="ECO:0007669"/>
    <property type="project" value="UniProtKB-SubCell"/>
</dbReference>
<keyword evidence="7 12" id="KW-0472">Membrane</keyword>
<evidence type="ECO:0000256" key="12">
    <source>
        <dbReference type="SAM" id="Phobius"/>
    </source>
</evidence>
<dbReference type="PANTHER" id="PTHR32089">
    <property type="entry name" value="METHYL-ACCEPTING CHEMOTAXIS PROTEIN MCPB"/>
    <property type="match status" value="1"/>
</dbReference>
<dbReference type="PANTHER" id="PTHR32089:SF39">
    <property type="entry name" value="METHYL-ACCEPTING CHEMOTAXIS PROTEIN HLYB"/>
    <property type="match status" value="1"/>
</dbReference>
<dbReference type="GO" id="GO:0007165">
    <property type="term" value="P:signal transduction"/>
    <property type="evidence" value="ECO:0007669"/>
    <property type="project" value="UniProtKB-KW"/>
</dbReference>
<gene>
    <name evidence="15" type="ORF">F8B77_12870</name>
</gene>
<evidence type="ECO:0000259" key="14">
    <source>
        <dbReference type="PROSITE" id="PS50885"/>
    </source>
</evidence>
<dbReference type="RefSeq" id="WP_151655640.1">
    <property type="nucleotide sequence ID" value="NZ_WBVP01000015.1"/>
</dbReference>
<keyword evidence="6 12" id="KW-1133">Transmembrane helix</keyword>
<comment type="caution">
    <text evidence="15">The sequence shown here is derived from an EMBL/GenBank/DDBJ whole genome shotgun (WGS) entry which is preliminary data.</text>
</comment>
<feature type="domain" description="HAMP" evidence="14">
    <location>
        <begin position="285"/>
        <end position="339"/>
    </location>
</feature>
<proteinExistence type="inferred from homology"/>
<dbReference type="SMART" id="SM00304">
    <property type="entry name" value="HAMP"/>
    <property type="match status" value="1"/>
</dbReference>
<evidence type="ECO:0000313" key="15">
    <source>
        <dbReference type="EMBL" id="KAB2823913.1"/>
    </source>
</evidence>
<keyword evidence="3" id="KW-0488">Methylation</keyword>
<organism evidence="15 16">
    <name type="scientific">Aliivibrio finisterrensis</name>
    <dbReference type="NCBI Taxonomy" id="511998"/>
    <lineage>
        <taxon>Bacteria</taxon>
        <taxon>Pseudomonadati</taxon>
        <taxon>Pseudomonadota</taxon>
        <taxon>Gammaproteobacteria</taxon>
        <taxon>Vibrionales</taxon>
        <taxon>Vibrionaceae</taxon>
        <taxon>Aliivibrio</taxon>
    </lineage>
</organism>
<dbReference type="SMART" id="SM00283">
    <property type="entry name" value="MA"/>
    <property type="match status" value="1"/>
</dbReference>
<evidence type="ECO:0000256" key="1">
    <source>
        <dbReference type="ARBA" id="ARBA00004651"/>
    </source>
</evidence>
<dbReference type="InterPro" id="IPR003660">
    <property type="entry name" value="HAMP_dom"/>
</dbReference>
<dbReference type="InterPro" id="IPR004089">
    <property type="entry name" value="MCPsignal_dom"/>
</dbReference>
<keyword evidence="5 12" id="KW-0812">Transmembrane</keyword>
<evidence type="ECO:0000256" key="7">
    <source>
        <dbReference type="ARBA" id="ARBA00023136"/>
    </source>
</evidence>
<sequence length="617" mass="68986">MVKGMTIKAKLITLASLVTVSMMLYGVFENMIINKIIYAEEVASQNWFIETELLALRRHEKDFFSRMDDKHLEKHAEVMAHLKMDLIKLNEDYLLLFNRGTNNSTTLSKLEVYQDSFIALAKISHQIYDKNGLEKEIDDARTKLEEAIVHTQSISVEHVMVELIEADYEFRIQHSQDTLDELLSSKKALEIAITEYPTVKPVYDAYFSAYNELIDLHLKMGFEHNEGLKGMMRKTAQEAESVIVENAKSISLLIADYIEEHKFKLHIFGLVLLLFTLSFVFVIASNINARLNTLNHMVKALSTGNRDLTSRINFKGNDEFSEIARSFNQFIESLQEAFQEIKVSYEAINLASHEMSGKLNLTTQGFSDAVTRVNSISSSIHELVTVNSEINLSINATDDASSKLSNANEQALNISRESNAEINGLNEKLLNGQERITELNEQSAKIQSVTKAIQELASQINLLSLNAAIEAARAGEQGRGFAVVADEVRSLSGKTDEATLAIDETIVELQKKIAVVVDILEESTKTAQDTLSKSKHANNELVTVEGLCLSLSSQTSQLATASEEQQYTNNEVENHLQELVAISSANEEQIVQSQHSTDIVLLQSKKLKATIDSFKVS</sequence>
<dbReference type="PROSITE" id="PS50111">
    <property type="entry name" value="CHEMOTAXIS_TRANSDUC_2"/>
    <property type="match status" value="1"/>
</dbReference>
<evidence type="ECO:0000256" key="10">
    <source>
        <dbReference type="PROSITE-ProRule" id="PRU00284"/>
    </source>
</evidence>
<keyword evidence="4" id="KW-0145">Chemotaxis</keyword>
<evidence type="ECO:0000313" key="16">
    <source>
        <dbReference type="Proteomes" id="UP000434870"/>
    </source>
</evidence>
<dbReference type="Pfam" id="PF00015">
    <property type="entry name" value="MCPsignal"/>
    <property type="match status" value="1"/>
</dbReference>
<dbReference type="Proteomes" id="UP000434870">
    <property type="component" value="Unassembled WGS sequence"/>
</dbReference>
<evidence type="ECO:0000259" key="13">
    <source>
        <dbReference type="PROSITE" id="PS50111"/>
    </source>
</evidence>
<dbReference type="CDD" id="cd06225">
    <property type="entry name" value="HAMP"/>
    <property type="match status" value="1"/>
</dbReference>
<evidence type="ECO:0000256" key="9">
    <source>
        <dbReference type="ARBA" id="ARBA00029447"/>
    </source>
</evidence>
<evidence type="ECO:0000256" key="11">
    <source>
        <dbReference type="SAM" id="Coils"/>
    </source>
</evidence>
<evidence type="ECO:0000256" key="3">
    <source>
        <dbReference type="ARBA" id="ARBA00022481"/>
    </source>
</evidence>
<comment type="subcellular location">
    <subcellularLocation>
        <location evidence="1">Cell membrane</location>
        <topology evidence="1">Multi-pass membrane protein</topology>
    </subcellularLocation>
</comment>
<feature type="transmembrane region" description="Helical" evidence="12">
    <location>
        <begin position="12"/>
        <end position="28"/>
    </location>
</feature>
<dbReference type="SUPFAM" id="SSF58104">
    <property type="entry name" value="Methyl-accepting chemotaxis protein (MCP) signaling domain"/>
    <property type="match status" value="1"/>
</dbReference>
<reference evidence="15 16" key="1">
    <citation type="submission" date="2019-09" db="EMBL/GenBank/DDBJ databases">
        <title>Genome of Aliivibrio finisterrensis LMG 23869 (type strain).</title>
        <authorList>
            <person name="Bowman J.P."/>
        </authorList>
    </citation>
    <scope>NUCLEOTIDE SEQUENCE [LARGE SCALE GENOMIC DNA]</scope>
    <source>
        <strain evidence="15 16">LMG 23869</strain>
    </source>
</reference>
<evidence type="ECO:0000256" key="6">
    <source>
        <dbReference type="ARBA" id="ARBA00022989"/>
    </source>
</evidence>
<keyword evidence="8 10" id="KW-0807">Transducer</keyword>
<dbReference type="AlphaFoldDB" id="A0A6N6RQS7"/>
<protein>
    <submittedName>
        <fullName evidence="15">Methyl-accepting chemotaxis protein</fullName>
    </submittedName>
</protein>
<keyword evidence="11" id="KW-0175">Coiled coil</keyword>
<name>A0A6N6RQS7_9GAMM</name>
<feature type="domain" description="Methyl-accepting transducer" evidence="13">
    <location>
        <begin position="344"/>
        <end position="580"/>
    </location>
</feature>
<dbReference type="PROSITE" id="PS50885">
    <property type="entry name" value="HAMP"/>
    <property type="match status" value="1"/>
</dbReference>
<accession>A0A6N6RQS7</accession>
<dbReference type="Pfam" id="PF00672">
    <property type="entry name" value="HAMP"/>
    <property type="match status" value="1"/>
</dbReference>
<keyword evidence="2" id="KW-1003">Cell membrane</keyword>
<evidence type="ECO:0000256" key="4">
    <source>
        <dbReference type="ARBA" id="ARBA00022500"/>
    </source>
</evidence>
<evidence type="ECO:0000256" key="5">
    <source>
        <dbReference type="ARBA" id="ARBA00022692"/>
    </source>
</evidence>
<dbReference type="Gene3D" id="1.10.287.950">
    <property type="entry name" value="Methyl-accepting chemotaxis protein"/>
    <property type="match status" value="1"/>
</dbReference>
<dbReference type="GO" id="GO:0006935">
    <property type="term" value="P:chemotaxis"/>
    <property type="evidence" value="ECO:0007669"/>
    <property type="project" value="UniProtKB-KW"/>
</dbReference>
<dbReference type="EMBL" id="WBVP01000015">
    <property type="protein sequence ID" value="KAB2823913.1"/>
    <property type="molecule type" value="Genomic_DNA"/>
</dbReference>
<comment type="similarity">
    <text evidence="9">Belongs to the methyl-accepting chemotaxis (MCP) protein family.</text>
</comment>
<feature type="transmembrane region" description="Helical" evidence="12">
    <location>
        <begin position="267"/>
        <end position="287"/>
    </location>
</feature>